<proteinExistence type="predicted"/>
<protein>
    <submittedName>
        <fullName evidence="2">Uncharacterized protein</fullName>
    </submittedName>
</protein>
<keyword evidence="3" id="KW-1185">Reference proteome</keyword>
<organism evidence="2 3">
    <name type="scientific">Sphaerosporella brunnea</name>
    <dbReference type="NCBI Taxonomy" id="1250544"/>
    <lineage>
        <taxon>Eukaryota</taxon>
        <taxon>Fungi</taxon>
        <taxon>Dikarya</taxon>
        <taxon>Ascomycota</taxon>
        <taxon>Pezizomycotina</taxon>
        <taxon>Pezizomycetes</taxon>
        <taxon>Pezizales</taxon>
        <taxon>Pyronemataceae</taxon>
        <taxon>Sphaerosporella</taxon>
    </lineage>
</organism>
<dbReference type="Proteomes" id="UP000326924">
    <property type="component" value="Unassembled WGS sequence"/>
</dbReference>
<dbReference type="AlphaFoldDB" id="A0A5J5F1Z7"/>
<evidence type="ECO:0000313" key="3">
    <source>
        <dbReference type="Proteomes" id="UP000326924"/>
    </source>
</evidence>
<dbReference type="OrthoDB" id="5416540at2759"/>
<evidence type="ECO:0000256" key="1">
    <source>
        <dbReference type="SAM" id="MobiDB-lite"/>
    </source>
</evidence>
<dbReference type="EMBL" id="VXIS01000050">
    <property type="protein sequence ID" value="KAA8910113.1"/>
    <property type="molecule type" value="Genomic_DNA"/>
</dbReference>
<gene>
    <name evidence="2" type="ORF">FN846DRAFT_905230</name>
</gene>
<comment type="caution">
    <text evidence="2">The sequence shown here is derived from an EMBL/GenBank/DDBJ whole genome shotgun (WGS) entry which is preliminary data.</text>
</comment>
<sequence>MSNSDDAYYTSLNSQDMSHSSCVVTNLCEHHTACRAQNDAVVKAGLAMEARLKPIEDGLRIEKEAKAAEEAAECSGGGAAGDEPTNEEVSTVAAPAASASASAH</sequence>
<name>A0A5J5F1Z7_9PEZI</name>
<accession>A0A5J5F1Z7</accession>
<evidence type="ECO:0000313" key="2">
    <source>
        <dbReference type="EMBL" id="KAA8910113.1"/>
    </source>
</evidence>
<dbReference type="InParanoid" id="A0A5J5F1Z7"/>
<feature type="compositionally biased region" description="Low complexity" evidence="1">
    <location>
        <begin position="93"/>
        <end position="104"/>
    </location>
</feature>
<feature type="region of interest" description="Disordered" evidence="1">
    <location>
        <begin position="70"/>
        <end position="104"/>
    </location>
</feature>
<reference evidence="2 3" key="1">
    <citation type="submission" date="2019-09" db="EMBL/GenBank/DDBJ databases">
        <title>Draft genome of the ectomycorrhizal ascomycete Sphaerosporella brunnea.</title>
        <authorList>
            <consortium name="DOE Joint Genome Institute"/>
            <person name="Benucci G.M."/>
            <person name="Marozzi G."/>
            <person name="Antonielli L."/>
            <person name="Sanchez S."/>
            <person name="Marco P."/>
            <person name="Wang X."/>
            <person name="Falini L.B."/>
            <person name="Barry K."/>
            <person name="Haridas S."/>
            <person name="Lipzen A."/>
            <person name="Labutti K."/>
            <person name="Grigoriev I.V."/>
            <person name="Murat C."/>
            <person name="Martin F."/>
            <person name="Albertini E."/>
            <person name="Donnini D."/>
            <person name="Bonito G."/>
        </authorList>
    </citation>
    <scope>NUCLEOTIDE SEQUENCE [LARGE SCALE GENOMIC DNA]</scope>
    <source>
        <strain evidence="2 3">Sb_GMNB300</strain>
    </source>
</reference>